<proteinExistence type="predicted"/>
<accession>A0A1R4H4C0</accession>
<keyword evidence="1" id="KW-0812">Transmembrane</keyword>
<dbReference type="OrthoDB" id="5568294at2"/>
<keyword evidence="1" id="KW-1133">Transmembrane helix</keyword>
<sequence>MKGLALRRLNARKAENNLATLCQPFHGENLIDDSTASYHLLIRQQAYLRLTIVVLPRLSINNPKTTIKLVLILVALALYDTLWDLFLSLLHFVLGTLHILFEFCEHTLERLIEHLFHTDPRAAEIIVFYIMLTIGAYAAFKLMQALPHWYGKLAEQLADYWHQEKTKTVSTWQNQSVSKKIQWGSVVITSALVIVMWLIS</sequence>
<protein>
    <submittedName>
        <fullName evidence="2">Uncharacterized protein</fullName>
    </submittedName>
</protein>
<keyword evidence="1" id="KW-0472">Membrane</keyword>
<dbReference type="Proteomes" id="UP000195442">
    <property type="component" value="Unassembled WGS sequence"/>
</dbReference>
<organism evidence="2 3">
    <name type="scientific">Crenothrix polyspora</name>
    <dbReference type="NCBI Taxonomy" id="360316"/>
    <lineage>
        <taxon>Bacteria</taxon>
        <taxon>Pseudomonadati</taxon>
        <taxon>Pseudomonadota</taxon>
        <taxon>Gammaproteobacteria</taxon>
        <taxon>Methylococcales</taxon>
        <taxon>Crenotrichaceae</taxon>
        <taxon>Crenothrix</taxon>
    </lineage>
</organism>
<evidence type="ECO:0000313" key="2">
    <source>
        <dbReference type="EMBL" id="SJM91027.1"/>
    </source>
</evidence>
<name>A0A1R4H4C0_9GAMM</name>
<evidence type="ECO:0000256" key="1">
    <source>
        <dbReference type="SAM" id="Phobius"/>
    </source>
</evidence>
<feature type="transmembrane region" description="Helical" evidence="1">
    <location>
        <begin position="69"/>
        <end position="101"/>
    </location>
</feature>
<reference evidence="3" key="1">
    <citation type="submission" date="2017-02" db="EMBL/GenBank/DDBJ databases">
        <authorList>
            <person name="Daims H."/>
        </authorList>
    </citation>
    <scope>NUCLEOTIDE SEQUENCE [LARGE SCALE GENOMIC DNA]</scope>
</reference>
<feature type="transmembrane region" description="Helical" evidence="1">
    <location>
        <begin position="121"/>
        <end position="140"/>
    </location>
</feature>
<evidence type="ECO:0000313" key="3">
    <source>
        <dbReference type="Proteomes" id="UP000195442"/>
    </source>
</evidence>
<feature type="transmembrane region" description="Helical" evidence="1">
    <location>
        <begin position="181"/>
        <end position="199"/>
    </location>
</feature>
<keyword evidence="3" id="KW-1185">Reference proteome</keyword>
<dbReference type="AlphaFoldDB" id="A0A1R4H4C0"/>
<gene>
    <name evidence="2" type="ORF">CRENPOLYSF2_20008</name>
</gene>
<dbReference type="RefSeq" id="WP_087146350.1">
    <property type="nucleotide sequence ID" value="NZ_FUKJ01000112.1"/>
</dbReference>
<dbReference type="EMBL" id="FUKJ01000112">
    <property type="protein sequence ID" value="SJM91027.1"/>
    <property type="molecule type" value="Genomic_DNA"/>
</dbReference>